<keyword evidence="1" id="KW-1133">Transmembrane helix</keyword>
<accession>A0A942UU25</accession>
<gene>
    <name evidence="3" type="ORF">GOQ27_03245</name>
</gene>
<sequence>MINIIWFLFIAIGILVATFTGDISAVTDAAIENAELAVELSLGLIGVMALWLGIMKIAEESGLVNLLARALRPLMVRLFPEVPADHPAMGAMIMNMAANVLGLGNAATPLGLKAMKELNEINEDKETASNAMCTFLAINTSSVTLIPATVIAYRSAAGSANPTEIIGPAIIATIASTIAAVIAVKTLQKLPIFSSTNPSRNKKTAESK</sequence>
<feature type="domain" description="Nucleoside transporter/FeoB GTPase Gate" evidence="2">
    <location>
        <begin position="42"/>
        <end position="150"/>
    </location>
</feature>
<keyword evidence="4" id="KW-1185">Reference proteome</keyword>
<protein>
    <submittedName>
        <fullName evidence="3">Nucleoside recognition protein</fullName>
    </submittedName>
</protein>
<dbReference type="InterPro" id="IPR011642">
    <property type="entry name" value="Gate_dom"/>
</dbReference>
<keyword evidence="1" id="KW-0812">Transmembrane</keyword>
<keyword evidence="1" id="KW-0472">Membrane</keyword>
<evidence type="ECO:0000256" key="1">
    <source>
        <dbReference type="SAM" id="Phobius"/>
    </source>
</evidence>
<reference evidence="3" key="1">
    <citation type="submission" date="2019-12" db="EMBL/GenBank/DDBJ databases">
        <title>Clostridiaceae gen. nov. sp. nov., isolated from sediment in Xinjiang, China.</title>
        <authorList>
            <person name="Zhang R."/>
        </authorList>
    </citation>
    <scope>NUCLEOTIDE SEQUENCE</scope>
    <source>
        <strain evidence="3">D2Q-11</strain>
    </source>
</reference>
<evidence type="ECO:0000313" key="4">
    <source>
        <dbReference type="Proteomes" id="UP000724672"/>
    </source>
</evidence>
<feature type="transmembrane region" description="Helical" evidence="1">
    <location>
        <begin position="165"/>
        <end position="184"/>
    </location>
</feature>
<name>A0A942UU25_9FIRM</name>
<proteinExistence type="predicted"/>
<dbReference type="RefSeq" id="WP_203365387.1">
    <property type="nucleotide sequence ID" value="NZ_WSFT01000016.1"/>
</dbReference>
<evidence type="ECO:0000259" key="2">
    <source>
        <dbReference type="Pfam" id="PF07670"/>
    </source>
</evidence>
<dbReference type="EMBL" id="WSFT01000016">
    <property type="protein sequence ID" value="MBS4537460.1"/>
    <property type="molecule type" value="Genomic_DNA"/>
</dbReference>
<dbReference type="Proteomes" id="UP000724672">
    <property type="component" value="Unassembled WGS sequence"/>
</dbReference>
<evidence type="ECO:0000313" key="3">
    <source>
        <dbReference type="EMBL" id="MBS4537460.1"/>
    </source>
</evidence>
<feature type="transmembrane region" description="Helical" evidence="1">
    <location>
        <begin position="36"/>
        <end position="55"/>
    </location>
</feature>
<feature type="transmembrane region" description="Helical" evidence="1">
    <location>
        <begin position="133"/>
        <end position="153"/>
    </location>
</feature>
<organism evidence="3 4">
    <name type="scientific">Anaeromonas frigoriresistens</name>
    <dbReference type="NCBI Taxonomy" id="2683708"/>
    <lineage>
        <taxon>Bacteria</taxon>
        <taxon>Bacillati</taxon>
        <taxon>Bacillota</taxon>
        <taxon>Tissierellia</taxon>
        <taxon>Tissierellales</taxon>
        <taxon>Thermohalobacteraceae</taxon>
        <taxon>Anaeromonas</taxon>
    </lineage>
</organism>
<feature type="transmembrane region" description="Helical" evidence="1">
    <location>
        <begin position="92"/>
        <end position="112"/>
    </location>
</feature>
<comment type="caution">
    <text evidence="3">The sequence shown here is derived from an EMBL/GenBank/DDBJ whole genome shotgun (WGS) entry which is preliminary data.</text>
</comment>
<dbReference type="AlphaFoldDB" id="A0A942UU25"/>
<dbReference type="Pfam" id="PF07670">
    <property type="entry name" value="Gate"/>
    <property type="match status" value="1"/>
</dbReference>